<dbReference type="GO" id="GO:0016614">
    <property type="term" value="F:oxidoreductase activity, acting on CH-OH group of donors"/>
    <property type="evidence" value="ECO:0007669"/>
    <property type="project" value="InterPro"/>
</dbReference>
<dbReference type="Proteomes" id="UP000298050">
    <property type="component" value="Unassembled WGS sequence"/>
</dbReference>
<organism evidence="15 16">
    <name type="scientific">Mangrovimicrobium sediminis</name>
    <dbReference type="NCBI Taxonomy" id="2562682"/>
    <lineage>
        <taxon>Bacteria</taxon>
        <taxon>Pseudomonadati</taxon>
        <taxon>Pseudomonadota</taxon>
        <taxon>Gammaproteobacteria</taxon>
        <taxon>Cellvibrionales</taxon>
        <taxon>Halieaceae</taxon>
        <taxon>Mangrovimicrobium</taxon>
    </lineage>
</organism>
<dbReference type="InterPro" id="IPR017512">
    <property type="entry name" value="PQQ_MeOH/EtOH_DH"/>
</dbReference>
<reference evidence="15 16" key="1">
    <citation type="submission" date="2019-04" db="EMBL/GenBank/DDBJ databases">
        <title>Taxonomy of novel Haliea sp. from mangrove soil of West Coast of India.</title>
        <authorList>
            <person name="Verma A."/>
            <person name="Kumar P."/>
            <person name="Krishnamurthi S."/>
        </authorList>
    </citation>
    <scope>NUCLEOTIDE SEQUENCE [LARGE SCALE GENOMIC DNA]</scope>
    <source>
        <strain evidence="15 16">SAOS-164</strain>
    </source>
</reference>
<sequence length="686" mass="74362">MSKICRPLLIAAAAAVLGACSAPPVTTGAASADVDWPGYNNGADESGYSPLEQINRDTLDDLGLAWTLDLPGENTLEARPIAVDGVLYFTGSTADVYAVDARSGKLLWKHAAEVWKHNPRKMKFIFPINRGCAYDNGRIFSATTDGRLLALDAKSGELLWSTQTLDPASPETITGAPRTFDGKVMIGHGGGDIGVRGHVAAYDQVTGEEVWKFYVVPGSPEQNAGDPAMERAATTWTGEYWKTGTGGAPWDSLTYDPELDQVYIGTGNSGPYDPEKRSPGGGDNLYLTSIVALDADSGEYRWHYQQNPREAWDYKSTANMVAANLEIDGRERKVLMQLPTNGFYYVLDRVTGKPIAAEKVGKVTWAERIDLETGRPVEKPGIRYQSGEAVLWPSVIGAHNWMPMAWSPQTELAYIPYMQLGMRFIKSPANFTGVEREAVLEDERDGKGSLVAWDPVAGEEAWRVDHDWLWNGGLLATAGGLVFQGTADGWFSAYDAADGERLWRFNAGLGMISAASSYSVDGVQYIAILAGYGVPNLDHMPTKNPGWRYGAQPRRLLVFRLGGDAQLPPTAPPSWERNIIDDPELVIDPADVAAGQLLFGSCRNCHGAGAISYGAPAPDLRESALAMDLEALYSALQQGTFTPRGMPSFDELSREQVRQIHAFIRDRARAALAGEEAATTKSSAGS</sequence>
<dbReference type="SMART" id="SM00564">
    <property type="entry name" value="PQQ"/>
    <property type="match status" value="5"/>
</dbReference>
<comment type="cofactor">
    <cofactor evidence="12">
        <name>Ca(2+)</name>
        <dbReference type="ChEBI" id="CHEBI:29108"/>
    </cofactor>
    <text evidence="12">Binds 1 Ca(2+) ion per subunit.</text>
</comment>
<feature type="signal peptide" evidence="13">
    <location>
        <begin position="1"/>
        <end position="21"/>
    </location>
</feature>
<dbReference type="InterPro" id="IPR036909">
    <property type="entry name" value="Cyt_c-like_dom_sf"/>
</dbReference>
<keyword evidence="2 11" id="KW-0349">Heme</keyword>
<feature type="binding site" description="axial binding residue" evidence="12">
    <location>
        <position position="646"/>
    </location>
    <ligand>
        <name>heme c</name>
        <dbReference type="ChEBI" id="CHEBI:61717"/>
    </ligand>
    <ligandPart>
        <name>Fe</name>
        <dbReference type="ChEBI" id="CHEBI:18248"/>
    </ligandPart>
</feature>
<dbReference type="RefSeq" id="WP_135445842.1">
    <property type="nucleotide sequence ID" value="NZ_SRLE01000012.1"/>
</dbReference>
<feature type="binding site" description="axial binding residue" evidence="12">
    <location>
        <position position="606"/>
    </location>
    <ligand>
        <name>heme c</name>
        <dbReference type="ChEBI" id="CHEBI:61717"/>
    </ligand>
    <ligandPart>
        <name>Fe</name>
        <dbReference type="ChEBI" id="CHEBI:18248"/>
    </ligandPart>
</feature>
<keyword evidence="7 15" id="KW-0560">Oxidoreductase</keyword>
<comment type="caution">
    <text evidence="15">The sequence shown here is derived from an EMBL/GenBank/DDBJ whole genome shotgun (WGS) entry which is preliminary data.</text>
</comment>
<dbReference type="OrthoDB" id="9794322at2"/>
<dbReference type="AlphaFoldDB" id="A0A4Z0LXB9"/>
<dbReference type="InterPro" id="IPR009056">
    <property type="entry name" value="Cyt_c-like_dom"/>
</dbReference>
<protein>
    <submittedName>
        <fullName evidence="15">PQQ-dependent dehydrogenase, methanol/ethanol family</fullName>
        <ecNumber evidence="15">1.1.2.-</ecNumber>
    </submittedName>
</protein>
<evidence type="ECO:0000256" key="11">
    <source>
        <dbReference type="PIRSR" id="PIRSR617512-2"/>
    </source>
</evidence>
<dbReference type="GO" id="GO:0020037">
    <property type="term" value="F:heme binding"/>
    <property type="evidence" value="ECO:0007669"/>
    <property type="project" value="InterPro"/>
</dbReference>
<keyword evidence="16" id="KW-1185">Reference proteome</keyword>
<gene>
    <name evidence="15" type="ORF">E4634_16925</name>
</gene>
<keyword evidence="5 12" id="KW-0106">Calcium</keyword>
<comment type="cofactor">
    <cofactor evidence="11">
        <name>pyrroloquinoline quinone</name>
        <dbReference type="ChEBI" id="CHEBI:58442"/>
    </cofactor>
    <text evidence="11">Binds 1 PQQ group per subunit.</text>
</comment>
<keyword evidence="6 11" id="KW-0634">PQQ</keyword>
<keyword evidence="8 12" id="KW-0408">Iron</keyword>
<evidence type="ECO:0000313" key="16">
    <source>
        <dbReference type="Proteomes" id="UP000298050"/>
    </source>
</evidence>
<accession>A0A4Z0LXB9</accession>
<evidence type="ECO:0000256" key="13">
    <source>
        <dbReference type="SAM" id="SignalP"/>
    </source>
</evidence>
<dbReference type="Pfam" id="PF01011">
    <property type="entry name" value="PQQ"/>
    <property type="match status" value="1"/>
</dbReference>
<dbReference type="GO" id="GO:0009055">
    <property type="term" value="F:electron transfer activity"/>
    <property type="evidence" value="ECO:0007669"/>
    <property type="project" value="InterPro"/>
</dbReference>
<evidence type="ECO:0000256" key="4">
    <source>
        <dbReference type="ARBA" id="ARBA00022729"/>
    </source>
</evidence>
<dbReference type="EMBL" id="SRLE01000012">
    <property type="protein sequence ID" value="TGD71798.1"/>
    <property type="molecule type" value="Genomic_DNA"/>
</dbReference>
<evidence type="ECO:0000259" key="14">
    <source>
        <dbReference type="PROSITE" id="PS51007"/>
    </source>
</evidence>
<feature type="binding site" evidence="11">
    <location>
        <position position="174"/>
    </location>
    <ligand>
        <name>pyrroloquinoline quinone</name>
        <dbReference type="ChEBI" id="CHEBI:58442"/>
    </ligand>
</feature>
<feature type="binding site" evidence="11">
    <location>
        <begin position="400"/>
        <end position="401"/>
    </location>
    <ligand>
        <name>pyrroloquinoline quinone</name>
        <dbReference type="ChEBI" id="CHEBI:58442"/>
    </ligand>
</feature>
<evidence type="ECO:0000256" key="10">
    <source>
        <dbReference type="PIRSR" id="PIRSR617512-1"/>
    </source>
</evidence>
<evidence type="ECO:0000256" key="5">
    <source>
        <dbReference type="ARBA" id="ARBA00022837"/>
    </source>
</evidence>
<dbReference type="InterPro" id="IPR011047">
    <property type="entry name" value="Quinoprotein_ADH-like_sf"/>
</dbReference>
<feature type="domain" description="Cytochrome c" evidence="14">
    <location>
        <begin position="590"/>
        <end position="668"/>
    </location>
</feature>
<dbReference type="EC" id="1.1.2.-" evidence="15"/>
<dbReference type="SUPFAM" id="SSF46626">
    <property type="entry name" value="Cytochrome c"/>
    <property type="match status" value="1"/>
</dbReference>
<feature type="active site" description="Proton acceptor" evidence="10">
    <location>
        <position position="313"/>
    </location>
</feature>
<proteinExistence type="inferred from homology"/>
<dbReference type="PROSITE" id="PS51257">
    <property type="entry name" value="PROKAR_LIPOPROTEIN"/>
    <property type="match status" value="1"/>
</dbReference>
<feature type="binding site" evidence="11">
    <location>
        <position position="130"/>
    </location>
    <ligand>
        <name>pyrroloquinoline quinone</name>
        <dbReference type="ChEBI" id="CHEBI:58442"/>
    </ligand>
</feature>
<dbReference type="PROSITE" id="PS51007">
    <property type="entry name" value="CYTC"/>
    <property type="match status" value="1"/>
</dbReference>
<dbReference type="Pfam" id="PF13360">
    <property type="entry name" value="PQQ_2"/>
    <property type="match status" value="1"/>
</dbReference>
<evidence type="ECO:0000256" key="12">
    <source>
        <dbReference type="PIRSR" id="PIRSR617512-3"/>
    </source>
</evidence>
<dbReference type="GO" id="GO:0016020">
    <property type="term" value="C:membrane"/>
    <property type="evidence" value="ECO:0007669"/>
    <property type="project" value="InterPro"/>
</dbReference>
<evidence type="ECO:0000256" key="2">
    <source>
        <dbReference type="ARBA" id="ARBA00022617"/>
    </source>
</evidence>
<keyword evidence="4 13" id="KW-0732">Signal</keyword>
<feature type="binding site" evidence="12">
    <location>
        <position position="313"/>
    </location>
    <ligand>
        <name>Ca(2+)</name>
        <dbReference type="ChEBI" id="CHEBI:29108"/>
    </ligand>
</feature>
<feature type="binding site" description="covalent" evidence="11">
    <location>
        <position position="602"/>
    </location>
    <ligand>
        <name>heme c</name>
        <dbReference type="ChEBI" id="CHEBI:61717"/>
    </ligand>
</feature>
<dbReference type="GO" id="GO:0005509">
    <property type="term" value="F:calcium ion binding"/>
    <property type="evidence" value="ECO:0007669"/>
    <property type="project" value="InterPro"/>
</dbReference>
<evidence type="ECO:0000256" key="6">
    <source>
        <dbReference type="ARBA" id="ARBA00022891"/>
    </source>
</evidence>
<dbReference type="Gene3D" id="1.10.760.10">
    <property type="entry name" value="Cytochrome c-like domain"/>
    <property type="match status" value="1"/>
</dbReference>
<keyword evidence="9" id="KW-1015">Disulfide bond</keyword>
<evidence type="ECO:0000256" key="9">
    <source>
        <dbReference type="ARBA" id="ARBA00023157"/>
    </source>
</evidence>
<evidence type="ECO:0000256" key="3">
    <source>
        <dbReference type="ARBA" id="ARBA00022723"/>
    </source>
</evidence>
<dbReference type="NCBIfam" id="TIGR03075">
    <property type="entry name" value="PQQ_enz_alc_DH"/>
    <property type="match status" value="1"/>
</dbReference>
<evidence type="ECO:0000256" key="8">
    <source>
        <dbReference type="ARBA" id="ARBA00023004"/>
    </source>
</evidence>
<feature type="binding site" evidence="11">
    <location>
        <position position="77"/>
    </location>
    <ligand>
        <name>pyrroloquinoline quinone</name>
        <dbReference type="ChEBI" id="CHEBI:58442"/>
    </ligand>
</feature>
<keyword evidence="3 12" id="KW-0479">Metal-binding</keyword>
<evidence type="ECO:0000313" key="15">
    <source>
        <dbReference type="EMBL" id="TGD71798.1"/>
    </source>
</evidence>
<feature type="binding site" description="covalent" evidence="11">
    <location>
        <position position="605"/>
    </location>
    <ligand>
        <name>heme c</name>
        <dbReference type="ChEBI" id="CHEBI:61717"/>
    </ligand>
</feature>
<dbReference type="Gene3D" id="2.140.10.10">
    <property type="entry name" value="Quinoprotein alcohol dehydrogenase-like superfamily"/>
    <property type="match status" value="1"/>
</dbReference>
<feature type="binding site" evidence="12">
    <location>
        <position position="268"/>
    </location>
    <ligand>
        <name>Ca(2+)</name>
        <dbReference type="ChEBI" id="CHEBI:29108"/>
    </ligand>
</feature>
<dbReference type="InterPro" id="IPR002372">
    <property type="entry name" value="PQQ_rpt_dom"/>
</dbReference>
<comment type="similarity">
    <text evidence="1">Belongs to the bacterial PQQ dehydrogenase family.</text>
</comment>
<dbReference type="PANTHER" id="PTHR32303">
    <property type="entry name" value="QUINOPROTEIN ALCOHOL DEHYDROGENASE (CYTOCHROME C)"/>
    <property type="match status" value="1"/>
</dbReference>
<dbReference type="SUPFAM" id="SSF50998">
    <property type="entry name" value="Quinoprotein alcohol dehydrogenase-like"/>
    <property type="match status" value="1"/>
</dbReference>
<evidence type="ECO:0000256" key="7">
    <source>
        <dbReference type="ARBA" id="ARBA00023002"/>
    </source>
</evidence>
<comment type="cofactor">
    <cofactor evidence="11">
        <name>heme c</name>
        <dbReference type="ChEBI" id="CHEBI:61717"/>
    </cofactor>
    <text evidence="11">Binds 1 heme c group per subunit.</text>
</comment>
<dbReference type="Pfam" id="PF13442">
    <property type="entry name" value="Cytochrome_CBB3"/>
    <property type="match status" value="1"/>
</dbReference>
<dbReference type="InterPro" id="IPR018391">
    <property type="entry name" value="PQQ_b-propeller_rpt"/>
</dbReference>
<name>A0A4Z0LXB9_9GAMM</name>
<feature type="chain" id="PRO_5021283699" evidence="13">
    <location>
        <begin position="22"/>
        <end position="686"/>
    </location>
</feature>
<evidence type="ECO:0000256" key="1">
    <source>
        <dbReference type="ARBA" id="ARBA00008156"/>
    </source>
</evidence>